<feature type="transmembrane region" description="Helical" evidence="1">
    <location>
        <begin position="29"/>
        <end position="48"/>
    </location>
</feature>
<feature type="domain" description="Phosphotyrosine protein phosphatase I" evidence="2">
    <location>
        <begin position="354"/>
        <end position="526"/>
    </location>
</feature>
<dbReference type="CDD" id="cd16343">
    <property type="entry name" value="LMWPTP"/>
    <property type="match status" value="1"/>
</dbReference>
<reference evidence="3 4" key="1">
    <citation type="journal article" date="2024" name="Nat. Commun.">
        <title>Phylogenomics reveals the evolutionary origins of lichenization in chlorophyte algae.</title>
        <authorList>
            <person name="Puginier C."/>
            <person name="Libourel C."/>
            <person name="Otte J."/>
            <person name="Skaloud P."/>
            <person name="Haon M."/>
            <person name="Grisel S."/>
            <person name="Petersen M."/>
            <person name="Berrin J.G."/>
            <person name="Delaux P.M."/>
            <person name="Dal Grande F."/>
            <person name="Keller J."/>
        </authorList>
    </citation>
    <scope>NUCLEOTIDE SEQUENCE [LARGE SCALE GENOMIC DNA]</scope>
    <source>
        <strain evidence="3 4">SAG 245.80</strain>
    </source>
</reference>
<dbReference type="InterPro" id="IPR023485">
    <property type="entry name" value="Ptyr_pPase"/>
</dbReference>
<dbReference type="SMART" id="SM00226">
    <property type="entry name" value="LMWPc"/>
    <property type="match status" value="1"/>
</dbReference>
<evidence type="ECO:0000313" key="3">
    <source>
        <dbReference type="EMBL" id="KAK9844118.1"/>
    </source>
</evidence>
<dbReference type="Gene3D" id="3.40.50.2300">
    <property type="match status" value="1"/>
</dbReference>
<accession>A0AAW1SCZ3</accession>
<evidence type="ECO:0000256" key="1">
    <source>
        <dbReference type="SAM" id="Phobius"/>
    </source>
</evidence>
<comment type="caution">
    <text evidence="3">The sequence shown here is derived from an EMBL/GenBank/DDBJ whole genome shotgun (WGS) entry which is preliminary data.</text>
</comment>
<evidence type="ECO:0000313" key="4">
    <source>
        <dbReference type="Proteomes" id="UP001445335"/>
    </source>
</evidence>
<keyword evidence="1" id="KW-0472">Membrane</keyword>
<dbReference type="PANTHER" id="PTHR47439">
    <property type="entry name" value="LOW MOLECULAR WEIGHT PHOSPHOTYROSINE PROTEIN PHOSPHATASE-RELATED"/>
    <property type="match status" value="1"/>
</dbReference>
<dbReference type="Pfam" id="PF01451">
    <property type="entry name" value="LMWPc"/>
    <property type="match status" value="1"/>
</dbReference>
<dbReference type="Proteomes" id="UP001445335">
    <property type="component" value="Unassembled WGS sequence"/>
</dbReference>
<evidence type="ECO:0000259" key="2">
    <source>
        <dbReference type="SMART" id="SM00226"/>
    </source>
</evidence>
<keyword evidence="1" id="KW-0812">Transmembrane</keyword>
<name>A0AAW1SCZ3_9CHLO</name>
<dbReference type="PANTHER" id="PTHR47439:SF1">
    <property type="entry name" value="ACID PHOSPHATASE"/>
    <property type="match status" value="1"/>
</dbReference>
<keyword evidence="4" id="KW-1185">Reference proteome</keyword>
<gene>
    <name evidence="3" type="ORF">WJX81_004866</name>
</gene>
<keyword evidence="1" id="KW-1133">Transmembrane helix</keyword>
<organism evidence="3 4">
    <name type="scientific">Elliptochloris bilobata</name>
    <dbReference type="NCBI Taxonomy" id="381761"/>
    <lineage>
        <taxon>Eukaryota</taxon>
        <taxon>Viridiplantae</taxon>
        <taxon>Chlorophyta</taxon>
        <taxon>core chlorophytes</taxon>
        <taxon>Trebouxiophyceae</taxon>
        <taxon>Trebouxiophyceae incertae sedis</taxon>
        <taxon>Elliptochloris clade</taxon>
        <taxon>Elliptochloris</taxon>
    </lineage>
</organism>
<dbReference type="AlphaFoldDB" id="A0AAW1SCZ3"/>
<dbReference type="SUPFAM" id="SSF52788">
    <property type="entry name" value="Phosphotyrosine protein phosphatases I"/>
    <property type="match status" value="1"/>
</dbReference>
<dbReference type="InterPro" id="IPR052995">
    <property type="entry name" value="LMW-PTP"/>
</dbReference>
<feature type="transmembrane region" description="Helical" evidence="1">
    <location>
        <begin position="60"/>
        <end position="81"/>
    </location>
</feature>
<dbReference type="EMBL" id="JALJOU010000004">
    <property type="protein sequence ID" value="KAK9844118.1"/>
    <property type="molecule type" value="Genomic_DNA"/>
</dbReference>
<proteinExistence type="predicted"/>
<protein>
    <recommendedName>
        <fullName evidence="2">Phosphotyrosine protein phosphatase I domain-containing protein</fullName>
    </recommendedName>
</protein>
<sequence length="537" mass="56503">MQASASRSDSVELNAAKARADVADEALGAFLRLAELFCIAAAGGLQVAVAKQAPQPAPQWLPLAPTATGLAVVFALMFSWLGRVRASSRQRSAAVGVSAGARLARLEVLSARQAQAVATAERRLSQLGTRTRLLGHDLQPALRQVQAESVTHAEGLSRMAQRLEALGGEVEDTRGLLAALQGAVAKQFTLVPAAPRDEEDLWRTERPSAAPAVSRALADTPALAEAVRAPQAALYGSGGCAPAALGYSTATLLPQASLNGAAVNSTSLGRSEQPAAAAAAPAAWGPAVGTTADIHQQGLQSTKRLANRHHHRLCAPVQPPTTSTFVQNRLATRWRLAPVTRAQAIDATGDARKTSVLFVCLGNICRSPSAEAVFKHVVERAGLSKRFHIDSCGTGGGSDDWYIDGGYCYHVGAAADERMTVAARERGISLTSRSRPLTPQDLADFDHIIGMDHENIAAIHRAAAHWGASKTVAAEYKSKVRLMSEFLRSSRFKGMDTVPDPYFGGRKGFELVLDLLEDACEGLLTEIAGAPVAGSST</sequence>
<dbReference type="InterPro" id="IPR036196">
    <property type="entry name" value="Ptyr_pPase_sf"/>
</dbReference>